<feature type="chain" id="PRO_5018542810" description="Lipoprotein" evidence="1">
    <location>
        <begin position="25"/>
        <end position="125"/>
    </location>
</feature>
<dbReference type="RefSeq" id="WP_126330429.1">
    <property type="nucleotide sequence ID" value="NZ_LR134343.1"/>
</dbReference>
<evidence type="ECO:0000313" key="3">
    <source>
        <dbReference type="Proteomes" id="UP000274100"/>
    </source>
</evidence>
<evidence type="ECO:0008006" key="4">
    <source>
        <dbReference type="Google" id="ProtNLM"/>
    </source>
</evidence>
<reference evidence="2 3" key="1">
    <citation type="submission" date="2018-12" db="EMBL/GenBank/DDBJ databases">
        <authorList>
            <consortium name="Pathogen Informatics"/>
        </authorList>
    </citation>
    <scope>NUCLEOTIDE SEQUENCE [LARGE SCALE GENOMIC DNA]</scope>
    <source>
        <strain evidence="2 3">NCTC10297</strain>
    </source>
</reference>
<evidence type="ECO:0000256" key="1">
    <source>
        <dbReference type="SAM" id="SignalP"/>
    </source>
</evidence>
<protein>
    <recommendedName>
        <fullName evidence="4">Lipoprotein</fullName>
    </recommendedName>
</protein>
<dbReference type="AlphaFoldDB" id="A0A3S4R525"/>
<gene>
    <name evidence="2" type="ORF">NCTC10297_00950</name>
</gene>
<name>A0A3S4R525_9GAMM</name>
<accession>A0A3S4R525</accession>
<keyword evidence="1" id="KW-0732">Signal</keyword>
<evidence type="ECO:0000313" key="2">
    <source>
        <dbReference type="EMBL" id="VEG12994.1"/>
    </source>
</evidence>
<dbReference type="Proteomes" id="UP000274100">
    <property type="component" value="Chromosome"/>
</dbReference>
<proteinExistence type="predicted"/>
<dbReference type="KEGG" id="mcun:NCTC10297_00950"/>
<organism evidence="2 3">
    <name type="scientific">Moraxella cuniculi</name>
    <dbReference type="NCBI Taxonomy" id="34061"/>
    <lineage>
        <taxon>Bacteria</taxon>
        <taxon>Pseudomonadati</taxon>
        <taxon>Pseudomonadota</taxon>
        <taxon>Gammaproteobacteria</taxon>
        <taxon>Moraxellales</taxon>
        <taxon>Moraxellaceae</taxon>
        <taxon>Moraxella</taxon>
    </lineage>
</organism>
<sequence length="125" mass="13702">MKIHHLITATAAALLLLATAPAQANQAKFNKIERELKQCLKDVRGSYGAGSCAIGAVDDYRKLMNASKRSKLKQAERACAIKVAREESRFDYDYDNDGLEGFSNAGRGNAADCQLKAARRIAKQR</sequence>
<dbReference type="EMBL" id="LR134343">
    <property type="protein sequence ID" value="VEG12994.1"/>
    <property type="molecule type" value="Genomic_DNA"/>
</dbReference>
<feature type="signal peptide" evidence="1">
    <location>
        <begin position="1"/>
        <end position="24"/>
    </location>
</feature>